<evidence type="ECO:0000313" key="2">
    <source>
        <dbReference type="Proteomes" id="UP000187406"/>
    </source>
</evidence>
<name>A0A1Q3DFN8_CEPFO</name>
<dbReference type="Gene3D" id="3.80.10.10">
    <property type="entry name" value="Ribonuclease Inhibitor"/>
    <property type="match status" value="1"/>
</dbReference>
<accession>A0A1Q3DFN8</accession>
<keyword evidence="2" id="KW-1185">Reference proteome</keyword>
<protein>
    <submittedName>
        <fullName evidence="1">Uncharacterized protein</fullName>
    </submittedName>
</protein>
<dbReference type="SUPFAM" id="SSF52058">
    <property type="entry name" value="L domain-like"/>
    <property type="match status" value="1"/>
</dbReference>
<reference evidence="2" key="1">
    <citation type="submission" date="2016-04" db="EMBL/GenBank/DDBJ databases">
        <title>Cephalotus genome sequencing.</title>
        <authorList>
            <person name="Fukushima K."/>
            <person name="Hasebe M."/>
            <person name="Fang X."/>
        </authorList>
    </citation>
    <scope>NUCLEOTIDE SEQUENCE [LARGE SCALE GENOMIC DNA]</scope>
    <source>
        <strain evidence="2">cv. St1</strain>
    </source>
</reference>
<dbReference type="InterPro" id="IPR032675">
    <property type="entry name" value="LRR_dom_sf"/>
</dbReference>
<dbReference type="STRING" id="3775.A0A1Q3DFN8"/>
<dbReference type="InterPro" id="IPR052595">
    <property type="entry name" value="LRRC69/RLP"/>
</dbReference>
<dbReference type="AlphaFoldDB" id="A0A1Q3DFN8"/>
<dbReference type="InParanoid" id="A0A1Q3DFN8"/>
<dbReference type="PANTHER" id="PTHR48057:SF7">
    <property type="entry name" value="LEUCINE-RICH REPEAT SERINE_THREONINE-PROTEIN KINASE 1"/>
    <property type="match status" value="1"/>
</dbReference>
<evidence type="ECO:0000313" key="1">
    <source>
        <dbReference type="EMBL" id="GAV91252.1"/>
    </source>
</evidence>
<dbReference type="OrthoDB" id="1103805at2759"/>
<dbReference type="Proteomes" id="UP000187406">
    <property type="component" value="Unassembled WGS sequence"/>
</dbReference>
<gene>
    <name evidence="1" type="ORF">CFOL_v3_34651</name>
</gene>
<proteinExistence type="predicted"/>
<dbReference type="EMBL" id="BDDD01007166">
    <property type="protein sequence ID" value="GAV91252.1"/>
    <property type="molecule type" value="Genomic_DNA"/>
</dbReference>
<organism evidence="1 2">
    <name type="scientific">Cephalotus follicularis</name>
    <name type="common">Albany pitcher plant</name>
    <dbReference type="NCBI Taxonomy" id="3775"/>
    <lineage>
        <taxon>Eukaryota</taxon>
        <taxon>Viridiplantae</taxon>
        <taxon>Streptophyta</taxon>
        <taxon>Embryophyta</taxon>
        <taxon>Tracheophyta</taxon>
        <taxon>Spermatophyta</taxon>
        <taxon>Magnoliopsida</taxon>
        <taxon>eudicotyledons</taxon>
        <taxon>Gunneridae</taxon>
        <taxon>Pentapetalae</taxon>
        <taxon>rosids</taxon>
        <taxon>fabids</taxon>
        <taxon>Oxalidales</taxon>
        <taxon>Cephalotaceae</taxon>
        <taxon>Cephalotus</taxon>
    </lineage>
</organism>
<dbReference type="PANTHER" id="PTHR48057">
    <property type="entry name" value="LEUCINE-RICH REPEAT SERINE/THREONINE-PROTEIN KINASE 1"/>
    <property type="match status" value="1"/>
</dbReference>
<sequence>MNGTIPPSIFNISSMMVIYVGSGGGNDLSFLSSLVNDTRPTTLQILEISNNGFGRMLPQEICNLTELIDLLINDNQIHGSVPHGIVNLRRGDKHKHYSQQSRSSHIIHECLNLIIEIGVACSQEFPGERMNISNVVPKLHFLREKLLKSRNCGVQNIH</sequence>
<comment type="caution">
    <text evidence="1">The sequence shown here is derived from an EMBL/GenBank/DDBJ whole genome shotgun (WGS) entry which is preliminary data.</text>
</comment>